<evidence type="ECO:0000256" key="1">
    <source>
        <dbReference type="ARBA" id="ARBA00004191"/>
    </source>
</evidence>
<accession>A0AAU9T8A1</accession>
<comment type="similarity">
    <text evidence="2 8">Belongs to the glycosyl hydrolase 28 family.</text>
</comment>
<dbReference type="InterPro" id="IPR006626">
    <property type="entry name" value="PbH1"/>
</dbReference>
<protein>
    <submittedName>
        <fullName evidence="9">Uncharacterized protein</fullName>
    </submittedName>
</protein>
<organism evidence="9 10">
    <name type="scientific">Thlaspi arvense</name>
    <name type="common">Field penny-cress</name>
    <dbReference type="NCBI Taxonomy" id="13288"/>
    <lineage>
        <taxon>Eukaryota</taxon>
        <taxon>Viridiplantae</taxon>
        <taxon>Streptophyta</taxon>
        <taxon>Embryophyta</taxon>
        <taxon>Tracheophyta</taxon>
        <taxon>Spermatophyta</taxon>
        <taxon>Magnoliopsida</taxon>
        <taxon>eudicotyledons</taxon>
        <taxon>Gunneridae</taxon>
        <taxon>Pentapetalae</taxon>
        <taxon>rosids</taxon>
        <taxon>malvids</taxon>
        <taxon>Brassicales</taxon>
        <taxon>Brassicaceae</taxon>
        <taxon>Thlaspideae</taxon>
        <taxon>Thlaspi</taxon>
    </lineage>
</organism>
<evidence type="ECO:0000256" key="6">
    <source>
        <dbReference type="ARBA" id="ARBA00023295"/>
    </source>
</evidence>
<dbReference type="GO" id="GO:0071555">
    <property type="term" value="P:cell wall organization"/>
    <property type="evidence" value="ECO:0007669"/>
    <property type="project" value="UniProtKB-KW"/>
</dbReference>
<dbReference type="AlphaFoldDB" id="A0AAU9T8A1"/>
<sequence>MNNVRFSSVDNSTVSHIRSLNSKTFHITVLGCNNFIFQNIYVIAPGTSFNTDGIHMAQSYNVSVLDSTIMTGDDCISVGDGTRNVTVERHRQPRQAQNEQPVVGFTVKNCTFTGTLNGVRIKTWPTPKTGVVTDIHYEDLILNDVSNPIIIDQEYCPLNLCDRSTPSRIKISNVKIKNVTGTSATQVAVKISCSKASPCEDVEIGDINLTYSGPGGRATSECANVQPKFSGKQNPPVCAARAVSS</sequence>
<comment type="subcellular location">
    <subcellularLocation>
        <location evidence="1">Secreted</location>
        <location evidence="1">Cell wall</location>
    </subcellularLocation>
</comment>
<evidence type="ECO:0000313" key="9">
    <source>
        <dbReference type="EMBL" id="CAH2080598.1"/>
    </source>
</evidence>
<evidence type="ECO:0000256" key="5">
    <source>
        <dbReference type="ARBA" id="ARBA00022801"/>
    </source>
</evidence>
<dbReference type="SUPFAM" id="SSF51126">
    <property type="entry name" value="Pectin lyase-like"/>
    <property type="match status" value="1"/>
</dbReference>
<reference evidence="9 10" key="1">
    <citation type="submission" date="2022-03" db="EMBL/GenBank/DDBJ databases">
        <authorList>
            <person name="Nunn A."/>
            <person name="Chopra R."/>
            <person name="Nunn A."/>
            <person name="Contreras Garrido A."/>
        </authorList>
    </citation>
    <scope>NUCLEOTIDE SEQUENCE [LARGE SCALE GENOMIC DNA]</scope>
</reference>
<dbReference type="PANTHER" id="PTHR31375">
    <property type="match status" value="1"/>
</dbReference>
<evidence type="ECO:0000256" key="8">
    <source>
        <dbReference type="RuleBase" id="RU361169"/>
    </source>
</evidence>
<proteinExistence type="inferred from homology"/>
<evidence type="ECO:0000256" key="3">
    <source>
        <dbReference type="ARBA" id="ARBA00022512"/>
    </source>
</evidence>
<evidence type="ECO:0000256" key="7">
    <source>
        <dbReference type="ARBA" id="ARBA00023316"/>
    </source>
</evidence>
<name>A0AAU9T8A1_THLAR</name>
<dbReference type="Proteomes" id="UP000836841">
    <property type="component" value="Unassembled WGS sequence"/>
</dbReference>
<keyword evidence="6 8" id="KW-0326">Glycosidase</keyword>
<dbReference type="SMART" id="SM00710">
    <property type="entry name" value="PbH1"/>
    <property type="match status" value="4"/>
</dbReference>
<keyword evidence="5 8" id="KW-0378">Hydrolase</keyword>
<keyword evidence="3" id="KW-0134">Cell wall</keyword>
<evidence type="ECO:0000313" key="10">
    <source>
        <dbReference type="Proteomes" id="UP000836841"/>
    </source>
</evidence>
<evidence type="ECO:0000256" key="4">
    <source>
        <dbReference type="ARBA" id="ARBA00022525"/>
    </source>
</evidence>
<dbReference type="InterPro" id="IPR012334">
    <property type="entry name" value="Pectin_lyas_fold"/>
</dbReference>
<dbReference type="Pfam" id="PF00295">
    <property type="entry name" value="Glyco_hydro_28"/>
    <property type="match status" value="1"/>
</dbReference>
<dbReference type="InterPro" id="IPR000743">
    <property type="entry name" value="Glyco_hydro_28"/>
</dbReference>
<dbReference type="Gene3D" id="2.160.20.10">
    <property type="entry name" value="Single-stranded right-handed beta-helix, Pectin lyase-like"/>
    <property type="match status" value="1"/>
</dbReference>
<keyword evidence="7" id="KW-0961">Cell wall biogenesis/degradation</keyword>
<dbReference type="GO" id="GO:0004650">
    <property type="term" value="F:polygalacturonase activity"/>
    <property type="evidence" value="ECO:0007669"/>
    <property type="project" value="InterPro"/>
</dbReference>
<dbReference type="EMBL" id="CAJVSB020000930">
    <property type="protein sequence ID" value="CAH2080598.1"/>
    <property type="molecule type" value="Genomic_DNA"/>
</dbReference>
<gene>
    <name evidence="9" type="ORF">TAV2_LOCUS26301</name>
</gene>
<comment type="caution">
    <text evidence="9">The sequence shown here is derived from an EMBL/GenBank/DDBJ whole genome shotgun (WGS) entry which is preliminary data.</text>
</comment>
<keyword evidence="10" id="KW-1185">Reference proteome</keyword>
<dbReference type="GO" id="GO:0005975">
    <property type="term" value="P:carbohydrate metabolic process"/>
    <property type="evidence" value="ECO:0007669"/>
    <property type="project" value="InterPro"/>
</dbReference>
<keyword evidence="4" id="KW-0964">Secreted</keyword>
<evidence type="ECO:0000256" key="2">
    <source>
        <dbReference type="ARBA" id="ARBA00008834"/>
    </source>
</evidence>
<dbReference type="InterPro" id="IPR011050">
    <property type="entry name" value="Pectin_lyase_fold/virulence"/>
</dbReference>